<dbReference type="SMART" id="SM00387">
    <property type="entry name" value="HATPase_c"/>
    <property type="match status" value="1"/>
</dbReference>
<dbReference type="Gene3D" id="1.10.287.130">
    <property type="match status" value="1"/>
</dbReference>
<evidence type="ECO:0000256" key="1">
    <source>
        <dbReference type="ARBA" id="ARBA00000085"/>
    </source>
</evidence>
<dbReference type="Pfam" id="PF02518">
    <property type="entry name" value="HATPase_c"/>
    <property type="match status" value="1"/>
</dbReference>
<evidence type="ECO:0000256" key="8">
    <source>
        <dbReference type="ARBA" id="ARBA00022741"/>
    </source>
</evidence>
<dbReference type="Pfam" id="PF00512">
    <property type="entry name" value="HisKA"/>
    <property type="match status" value="1"/>
</dbReference>
<keyword evidence="11 14" id="KW-1133">Transmembrane helix</keyword>
<evidence type="ECO:0000256" key="11">
    <source>
        <dbReference type="ARBA" id="ARBA00022989"/>
    </source>
</evidence>
<protein>
    <recommendedName>
        <fullName evidence="3">histidine kinase</fullName>
        <ecNumber evidence="3">2.7.13.3</ecNumber>
    </recommendedName>
</protein>
<dbReference type="KEGG" id="pchi:PC41400_09220"/>
<name>A0A410WU26_9BACL</name>
<keyword evidence="13 14" id="KW-0472">Membrane</keyword>
<feature type="transmembrane region" description="Helical" evidence="14">
    <location>
        <begin position="7"/>
        <end position="24"/>
    </location>
</feature>
<dbReference type="Proteomes" id="UP000288943">
    <property type="component" value="Chromosome"/>
</dbReference>
<evidence type="ECO:0000256" key="2">
    <source>
        <dbReference type="ARBA" id="ARBA00004651"/>
    </source>
</evidence>
<dbReference type="InterPro" id="IPR036097">
    <property type="entry name" value="HisK_dim/P_sf"/>
</dbReference>
<dbReference type="OrthoDB" id="9815750at2"/>
<evidence type="ECO:0000256" key="5">
    <source>
        <dbReference type="ARBA" id="ARBA00022553"/>
    </source>
</evidence>
<keyword evidence="12" id="KW-0902">Two-component regulatory system</keyword>
<evidence type="ECO:0000256" key="7">
    <source>
        <dbReference type="ARBA" id="ARBA00022692"/>
    </source>
</evidence>
<dbReference type="SMART" id="SM00388">
    <property type="entry name" value="HisKA"/>
    <property type="match status" value="1"/>
</dbReference>
<keyword evidence="4" id="KW-1003">Cell membrane</keyword>
<evidence type="ECO:0000256" key="3">
    <source>
        <dbReference type="ARBA" id="ARBA00012438"/>
    </source>
</evidence>
<dbReference type="EMBL" id="CP026520">
    <property type="protein sequence ID" value="QAV17834.1"/>
    <property type="molecule type" value="Genomic_DNA"/>
</dbReference>
<dbReference type="RefSeq" id="WP_042231041.1">
    <property type="nucleotide sequence ID" value="NZ_CP026520.1"/>
</dbReference>
<gene>
    <name evidence="16" type="ORF">M5X16_04130</name>
    <name evidence="17" type="ORF">PC41400_09220</name>
</gene>
<feature type="domain" description="Histidine kinase" evidence="15">
    <location>
        <begin position="207"/>
        <end position="417"/>
    </location>
</feature>
<evidence type="ECO:0000256" key="12">
    <source>
        <dbReference type="ARBA" id="ARBA00023012"/>
    </source>
</evidence>
<evidence type="ECO:0000256" key="14">
    <source>
        <dbReference type="SAM" id="Phobius"/>
    </source>
</evidence>
<comment type="subcellular location">
    <subcellularLocation>
        <location evidence="2">Cell membrane</location>
        <topology evidence="2">Multi-pass membrane protein</topology>
    </subcellularLocation>
</comment>
<keyword evidence="6" id="KW-0808">Transferase</keyword>
<evidence type="ECO:0000256" key="9">
    <source>
        <dbReference type="ARBA" id="ARBA00022777"/>
    </source>
</evidence>
<keyword evidence="5" id="KW-0597">Phosphoprotein</keyword>
<dbReference type="InterPro" id="IPR003661">
    <property type="entry name" value="HisK_dim/P_dom"/>
</dbReference>
<dbReference type="GeneID" id="95374985"/>
<dbReference type="PROSITE" id="PS50109">
    <property type="entry name" value="HIS_KIN"/>
    <property type="match status" value="1"/>
</dbReference>
<dbReference type="Pfam" id="PF07694">
    <property type="entry name" value="5TM-5TMR_LYT"/>
    <property type="match status" value="1"/>
</dbReference>
<evidence type="ECO:0000313" key="18">
    <source>
        <dbReference type="Proteomes" id="UP000288943"/>
    </source>
</evidence>
<sequence length="422" mass="47878">MAQIKDLLLQLFFSLMPFVLYSFYYRDRDTNYTKKFILITSMICLFLSMTFASSVEKGIQFDVRYVILFFALVFGGFRIGLLLMLEFVLYRLYLGGPGTSSAMGMMMVMFPLSVLLCSVYHRTSQKYLVAVMAGLCYSFFPLLLLYINRPDYILTHLTYHILIIPVHNSVGVLLLIYLFEKSATDKDMYLRYLQSEKIEAVGQVAASLVHEVRNPLTTVLGFLKLIRQDQAMPPEKLHRFIDISIEEVKRTEAILSEYLSMSKPLTQKREVIDLAHELEAVAEVMTPYATMNNVSLILHVPSEPVRLSANRAEMKQLLVNFVKNAVEACSAIQKGNVTLRMHTDGLLVKVHIRDNGIGMNKEQLRRLGSIYYSTKNTGTGLGLTYSYQVIRSMNGTVSVFSELHKGTEFTLSLPLASKDPDG</sequence>
<dbReference type="Proteomes" id="UP001527202">
    <property type="component" value="Unassembled WGS sequence"/>
</dbReference>
<dbReference type="InterPro" id="IPR011620">
    <property type="entry name" value="Sig_transdc_His_kinase_LytS_TM"/>
</dbReference>
<dbReference type="InterPro" id="IPR005467">
    <property type="entry name" value="His_kinase_dom"/>
</dbReference>
<dbReference type="InterPro" id="IPR004358">
    <property type="entry name" value="Sig_transdc_His_kin-like_C"/>
</dbReference>
<keyword evidence="19" id="KW-1185">Reference proteome</keyword>
<dbReference type="SUPFAM" id="SSF47384">
    <property type="entry name" value="Homodimeric domain of signal transducing histidine kinase"/>
    <property type="match status" value="1"/>
</dbReference>
<dbReference type="CDD" id="cd00082">
    <property type="entry name" value="HisKA"/>
    <property type="match status" value="1"/>
</dbReference>
<dbReference type="GO" id="GO:0071555">
    <property type="term" value="P:cell wall organization"/>
    <property type="evidence" value="ECO:0007669"/>
    <property type="project" value="InterPro"/>
</dbReference>
<keyword evidence="9 16" id="KW-0418">Kinase</keyword>
<proteinExistence type="predicted"/>
<feature type="transmembrane region" description="Helical" evidence="14">
    <location>
        <begin position="102"/>
        <end position="120"/>
    </location>
</feature>
<dbReference type="InterPro" id="IPR036890">
    <property type="entry name" value="HATPase_C_sf"/>
</dbReference>
<evidence type="ECO:0000313" key="19">
    <source>
        <dbReference type="Proteomes" id="UP001527202"/>
    </source>
</evidence>
<evidence type="ECO:0000259" key="15">
    <source>
        <dbReference type="PROSITE" id="PS50109"/>
    </source>
</evidence>
<dbReference type="GO" id="GO:0005886">
    <property type="term" value="C:plasma membrane"/>
    <property type="evidence" value="ECO:0007669"/>
    <property type="project" value="UniProtKB-SubCell"/>
</dbReference>
<feature type="transmembrane region" description="Helical" evidence="14">
    <location>
        <begin position="127"/>
        <end position="147"/>
    </location>
</feature>
<reference evidence="16 19" key="2">
    <citation type="submission" date="2022-05" db="EMBL/GenBank/DDBJ databases">
        <title>Genome Sequencing of Bee-Associated Microbes.</title>
        <authorList>
            <person name="Dunlap C."/>
        </authorList>
    </citation>
    <scope>NUCLEOTIDE SEQUENCE [LARGE SCALE GENOMIC DNA]</scope>
    <source>
        <strain evidence="16 19">NRRL B-23120</strain>
    </source>
</reference>
<feature type="transmembrane region" description="Helical" evidence="14">
    <location>
        <begin position="67"/>
        <end position="90"/>
    </location>
</feature>
<dbReference type="EMBL" id="JAMDMJ010000004">
    <property type="protein sequence ID" value="MCY9594963.1"/>
    <property type="molecule type" value="Genomic_DNA"/>
</dbReference>
<dbReference type="AlphaFoldDB" id="A0A410WU26"/>
<evidence type="ECO:0000256" key="4">
    <source>
        <dbReference type="ARBA" id="ARBA00022475"/>
    </source>
</evidence>
<accession>A0A410WU26</accession>
<dbReference type="GO" id="GO:0000155">
    <property type="term" value="F:phosphorelay sensor kinase activity"/>
    <property type="evidence" value="ECO:0007669"/>
    <property type="project" value="InterPro"/>
</dbReference>
<dbReference type="PANTHER" id="PTHR43065:SF46">
    <property type="entry name" value="C4-DICARBOXYLATE TRANSPORT SENSOR PROTEIN DCTB"/>
    <property type="match status" value="1"/>
</dbReference>
<dbReference type="InterPro" id="IPR003594">
    <property type="entry name" value="HATPase_dom"/>
</dbReference>
<evidence type="ECO:0000256" key="13">
    <source>
        <dbReference type="ARBA" id="ARBA00023136"/>
    </source>
</evidence>
<keyword evidence="7 14" id="KW-0812">Transmembrane</keyword>
<dbReference type="SUPFAM" id="SSF55874">
    <property type="entry name" value="ATPase domain of HSP90 chaperone/DNA topoisomerase II/histidine kinase"/>
    <property type="match status" value="1"/>
</dbReference>
<dbReference type="Gene3D" id="3.30.565.10">
    <property type="entry name" value="Histidine kinase-like ATPase, C-terminal domain"/>
    <property type="match status" value="1"/>
</dbReference>
<keyword evidence="10" id="KW-0067">ATP-binding</keyword>
<dbReference type="PRINTS" id="PR00344">
    <property type="entry name" value="BCTRLSENSOR"/>
</dbReference>
<evidence type="ECO:0000313" key="17">
    <source>
        <dbReference type="EMBL" id="QAV17834.1"/>
    </source>
</evidence>
<organism evidence="17 18">
    <name type="scientific">Paenibacillus chitinolyticus</name>
    <dbReference type="NCBI Taxonomy" id="79263"/>
    <lineage>
        <taxon>Bacteria</taxon>
        <taxon>Bacillati</taxon>
        <taxon>Bacillota</taxon>
        <taxon>Bacilli</taxon>
        <taxon>Bacillales</taxon>
        <taxon>Paenibacillaceae</taxon>
        <taxon>Paenibacillus</taxon>
    </lineage>
</organism>
<keyword evidence="8" id="KW-0547">Nucleotide-binding</keyword>
<evidence type="ECO:0000256" key="10">
    <source>
        <dbReference type="ARBA" id="ARBA00022840"/>
    </source>
</evidence>
<evidence type="ECO:0000313" key="16">
    <source>
        <dbReference type="EMBL" id="MCY9594963.1"/>
    </source>
</evidence>
<feature type="transmembrane region" description="Helical" evidence="14">
    <location>
        <begin position="36"/>
        <end position="55"/>
    </location>
</feature>
<evidence type="ECO:0000256" key="6">
    <source>
        <dbReference type="ARBA" id="ARBA00022679"/>
    </source>
</evidence>
<feature type="transmembrane region" description="Helical" evidence="14">
    <location>
        <begin position="159"/>
        <end position="179"/>
    </location>
</feature>
<dbReference type="EC" id="2.7.13.3" evidence="3"/>
<reference evidence="17 18" key="1">
    <citation type="submission" date="2018-01" db="EMBL/GenBank/DDBJ databases">
        <title>The whole genome sequencing and assembly of Paenibacillus chitinolyticus KCCM 41400 strain.</title>
        <authorList>
            <person name="Kim J.-Y."/>
            <person name="Park M.-K."/>
            <person name="Lee Y.-J."/>
            <person name="Yi H."/>
            <person name="Bahn Y.-S."/>
            <person name="Kim J.F."/>
            <person name="Lee D.-W."/>
        </authorList>
    </citation>
    <scope>NUCLEOTIDE SEQUENCE [LARGE SCALE GENOMIC DNA]</scope>
    <source>
        <strain evidence="17 18">KCCM 41400</strain>
    </source>
</reference>
<dbReference type="GO" id="GO:0005524">
    <property type="term" value="F:ATP binding"/>
    <property type="evidence" value="ECO:0007669"/>
    <property type="project" value="UniProtKB-KW"/>
</dbReference>
<dbReference type="PANTHER" id="PTHR43065">
    <property type="entry name" value="SENSOR HISTIDINE KINASE"/>
    <property type="match status" value="1"/>
</dbReference>
<comment type="catalytic activity">
    <reaction evidence="1">
        <text>ATP + protein L-histidine = ADP + protein N-phospho-L-histidine.</text>
        <dbReference type="EC" id="2.7.13.3"/>
    </reaction>
</comment>